<feature type="domain" description="NAD(P)-binding" evidence="1">
    <location>
        <begin position="3"/>
        <end position="305"/>
    </location>
</feature>
<dbReference type="Proteomes" id="UP000885660">
    <property type="component" value="Unassembled WGS sequence"/>
</dbReference>
<dbReference type="EMBL" id="DRBC01000396">
    <property type="protein sequence ID" value="HDN85399.1"/>
    <property type="molecule type" value="Genomic_DNA"/>
</dbReference>
<dbReference type="Gene3D" id="3.40.50.720">
    <property type="entry name" value="NAD(P)-binding Rossmann-like Domain"/>
    <property type="match status" value="1"/>
</dbReference>
<protein>
    <submittedName>
        <fullName evidence="2">NAD-dependent epimerase/dehydratase family protein</fullName>
    </submittedName>
</protein>
<dbReference type="AlphaFoldDB" id="A0A7V0N0G9"/>
<dbReference type="PANTHER" id="PTHR43000">
    <property type="entry name" value="DTDP-D-GLUCOSE 4,6-DEHYDRATASE-RELATED"/>
    <property type="match status" value="1"/>
</dbReference>
<evidence type="ECO:0000259" key="1">
    <source>
        <dbReference type="Pfam" id="PF16363"/>
    </source>
</evidence>
<gene>
    <name evidence="2" type="ORF">ENG47_06570</name>
</gene>
<reference evidence="2" key="1">
    <citation type="journal article" date="2020" name="mSystems">
        <title>Genome- and Community-Level Interaction Insights into Carbon Utilization and Element Cycling Functions of Hydrothermarchaeota in Hydrothermal Sediment.</title>
        <authorList>
            <person name="Zhou Z."/>
            <person name="Liu Y."/>
            <person name="Xu W."/>
            <person name="Pan J."/>
            <person name="Luo Z.H."/>
            <person name="Li M."/>
        </authorList>
    </citation>
    <scope>NUCLEOTIDE SEQUENCE [LARGE SCALE GENOMIC DNA]</scope>
    <source>
        <strain evidence="2">HyVt-219</strain>
    </source>
</reference>
<dbReference type="InterPro" id="IPR036291">
    <property type="entry name" value="NAD(P)-bd_dom_sf"/>
</dbReference>
<name>A0A7V0N0G9_UNCAE</name>
<sequence length="316" mass="36045">MILITGGAGFIGSNLVKKLIDDKKEVVVLDNFDSFYPPEIKRRNIRSFLSNPRFTLIEGDIQDKSVIDSIFKSFSIKKVVHLAARAGVRPSIKDPFIYEKVNIEGTLNLLEVCKKYRVEKFIFASSSSVYGNIQTIPFCEDTDRLFPISPYGVTKLAGEFLCKNYSYLYKIPTVCIRIFTAYGPSQRPEMAIHKFTRLIYEGKPVPVFGKGNFKRDYTYIDDLVEGMVSAIDRKLDFEIINLGSSNPVDLLTVIRIIESNLHKKAKVQYLPPQPGDPPITYADIDKARKILGYHPEVSIEEGIRRFIDWYLENYTG</sequence>
<dbReference type="InterPro" id="IPR016040">
    <property type="entry name" value="NAD(P)-bd_dom"/>
</dbReference>
<dbReference type="PRINTS" id="PR01713">
    <property type="entry name" value="NUCEPIMERASE"/>
</dbReference>
<dbReference type="Pfam" id="PF16363">
    <property type="entry name" value="GDP_Man_Dehyd"/>
    <property type="match status" value="1"/>
</dbReference>
<organism evidence="2">
    <name type="scientific">Aerophobetes bacterium</name>
    <dbReference type="NCBI Taxonomy" id="2030807"/>
    <lineage>
        <taxon>Bacteria</taxon>
        <taxon>Candidatus Aerophobota</taxon>
    </lineage>
</organism>
<comment type="caution">
    <text evidence="2">The sequence shown here is derived from an EMBL/GenBank/DDBJ whole genome shotgun (WGS) entry which is preliminary data.</text>
</comment>
<proteinExistence type="predicted"/>
<dbReference type="Gene3D" id="3.90.25.10">
    <property type="entry name" value="UDP-galactose 4-epimerase, domain 1"/>
    <property type="match status" value="1"/>
</dbReference>
<dbReference type="SUPFAM" id="SSF51735">
    <property type="entry name" value="NAD(P)-binding Rossmann-fold domains"/>
    <property type="match status" value="1"/>
</dbReference>
<accession>A0A7V0N0G9</accession>
<evidence type="ECO:0000313" key="2">
    <source>
        <dbReference type="EMBL" id="HDN85399.1"/>
    </source>
</evidence>